<evidence type="ECO:0000313" key="1">
    <source>
        <dbReference type="EMBL" id="OXU31928.1"/>
    </source>
</evidence>
<dbReference type="AlphaFoldDB" id="A0A232FN89"/>
<dbReference type="Proteomes" id="UP000215335">
    <property type="component" value="Unassembled WGS sequence"/>
</dbReference>
<dbReference type="EMBL" id="NNAY01000016">
    <property type="protein sequence ID" value="OXU31928.1"/>
    <property type="molecule type" value="Genomic_DNA"/>
</dbReference>
<comment type="caution">
    <text evidence="1">The sequence shown here is derived from an EMBL/GenBank/DDBJ whole genome shotgun (WGS) entry which is preliminary data.</text>
</comment>
<accession>A0A232FN89</accession>
<organism evidence="1 2">
    <name type="scientific">Trichomalopsis sarcophagae</name>
    <dbReference type="NCBI Taxonomy" id="543379"/>
    <lineage>
        <taxon>Eukaryota</taxon>
        <taxon>Metazoa</taxon>
        <taxon>Ecdysozoa</taxon>
        <taxon>Arthropoda</taxon>
        <taxon>Hexapoda</taxon>
        <taxon>Insecta</taxon>
        <taxon>Pterygota</taxon>
        <taxon>Neoptera</taxon>
        <taxon>Endopterygota</taxon>
        <taxon>Hymenoptera</taxon>
        <taxon>Apocrita</taxon>
        <taxon>Proctotrupomorpha</taxon>
        <taxon>Chalcidoidea</taxon>
        <taxon>Pteromalidae</taxon>
        <taxon>Pteromalinae</taxon>
        <taxon>Trichomalopsis</taxon>
    </lineage>
</organism>
<proteinExistence type="predicted"/>
<protein>
    <submittedName>
        <fullName evidence="1">Uncharacterized protein</fullName>
    </submittedName>
</protein>
<name>A0A232FN89_9HYME</name>
<gene>
    <name evidence="1" type="ORF">TSAR_008233</name>
</gene>
<keyword evidence="2" id="KW-1185">Reference proteome</keyword>
<reference evidence="1 2" key="1">
    <citation type="journal article" date="2017" name="Curr. Biol.">
        <title>The Evolution of Venom by Co-option of Single-Copy Genes.</title>
        <authorList>
            <person name="Martinson E.O."/>
            <person name="Mrinalini"/>
            <person name="Kelkar Y.D."/>
            <person name="Chang C.H."/>
            <person name="Werren J.H."/>
        </authorList>
    </citation>
    <scope>NUCLEOTIDE SEQUENCE [LARGE SCALE GENOMIC DNA]</scope>
    <source>
        <strain evidence="1 2">Alberta</strain>
        <tissue evidence="1">Whole body</tissue>
    </source>
</reference>
<sequence>MPCPFSGYAAGSPNCHQDSPKYSQVPSGIFGISSSILSIPSDTSVYPWYTSGIIKGDSYEDIYEKVKKNIFKQSRKNVWISCKNYNG</sequence>
<evidence type="ECO:0000313" key="2">
    <source>
        <dbReference type="Proteomes" id="UP000215335"/>
    </source>
</evidence>